<gene>
    <name evidence="2" type="ORF">JKJ07_08945</name>
</gene>
<comment type="caution">
    <text evidence="2">The sequence shown here is derived from an EMBL/GenBank/DDBJ whole genome shotgun (WGS) entry which is preliminary data.</text>
</comment>
<reference evidence="2 3" key="1">
    <citation type="submission" date="2021-01" db="EMBL/GenBank/DDBJ databases">
        <title>Actinoplanes sp. nov. LDG1-01 isolated from lichen.</title>
        <authorList>
            <person name="Saeng-In P."/>
            <person name="Phongsopitanun W."/>
            <person name="Kanchanasin P."/>
            <person name="Yuki M."/>
            <person name="Kudo T."/>
            <person name="Ohkuma M."/>
            <person name="Tanasupawat S."/>
        </authorList>
    </citation>
    <scope>NUCLEOTIDE SEQUENCE [LARGE SCALE GENOMIC DNA]</scope>
    <source>
        <strain evidence="2 3">LDG1-01</strain>
    </source>
</reference>
<evidence type="ECO:0000313" key="2">
    <source>
        <dbReference type="EMBL" id="MBL7254436.1"/>
    </source>
</evidence>
<dbReference type="Proteomes" id="UP000598996">
    <property type="component" value="Unassembled WGS sequence"/>
</dbReference>
<dbReference type="RefSeq" id="WP_202990746.1">
    <property type="nucleotide sequence ID" value="NZ_JAENHO010000002.1"/>
</dbReference>
<feature type="region of interest" description="Disordered" evidence="1">
    <location>
        <begin position="28"/>
        <end position="58"/>
    </location>
</feature>
<sequence length="116" mass="12279">MTRRWSGVVLLTVVTLAIYLITPDRLPAAHQPHPPPAGGQGWSAGNAHDPAGHPQVASDGVTMLPRVAATELALQTPAVSSLASAEPFRWRLGEGLAGRAVLAWQPDLHALKILRC</sequence>
<proteinExistence type="predicted"/>
<keyword evidence="3" id="KW-1185">Reference proteome</keyword>
<evidence type="ECO:0000313" key="3">
    <source>
        <dbReference type="Proteomes" id="UP000598996"/>
    </source>
</evidence>
<organism evidence="2 3">
    <name type="scientific">Paractinoplanes lichenicola</name>
    <dbReference type="NCBI Taxonomy" id="2802976"/>
    <lineage>
        <taxon>Bacteria</taxon>
        <taxon>Bacillati</taxon>
        <taxon>Actinomycetota</taxon>
        <taxon>Actinomycetes</taxon>
        <taxon>Micromonosporales</taxon>
        <taxon>Micromonosporaceae</taxon>
        <taxon>Paractinoplanes</taxon>
    </lineage>
</organism>
<evidence type="ECO:0000256" key="1">
    <source>
        <dbReference type="SAM" id="MobiDB-lite"/>
    </source>
</evidence>
<name>A0ABS1VIW5_9ACTN</name>
<accession>A0ABS1VIW5</accession>
<protein>
    <submittedName>
        <fullName evidence="2">Uncharacterized protein</fullName>
    </submittedName>
</protein>
<dbReference type="EMBL" id="JAENHO010000002">
    <property type="protein sequence ID" value="MBL7254436.1"/>
    <property type="molecule type" value="Genomic_DNA"/>
</dbReference>